<name>A0A146G6S8_TERSA</name>
<accession>A0A146G6S8</accession>
<keyword evidence="4" id="KW-1185">Reference proteome</keyword>
<dbReference type="InParanoid" id="A0A146G6S8"/>
<dbReference type="STRING" id="690879.TSACC_2877"/>
<sequence>MAVPKYYELFNPLLQALRELGGSASIPEQEEAVARLLSLSEDDVNEIHRGNRTKFGYKLGWARTYLKRYGLLENSDRGVWALTEDGTSVDRVVPEEVVRMVQQQGRVAREELAEAEAEQETPEMVAELRWQDAALQALREMAPDAFERLCQRLLRESGFIQVEVTGRSGDGGIDGKGVVKLGGILSFHVSFQCKRYQGSVSSGAIRDFRGAMVGRADKGLFITTGTFTRDARAEAQRDGAPPLDMIDGDELVVMLKDLRLGIDVRSRTVEEVSVNREWFQKI</sequence>
<dbReference type="OrthoDB" id="9803736at2"/>
<feature type="domain" description="Restriction system protein Mrr-like N-terminal" evidence="2">
    <location>
        <begin position="6"/>
        <end position="90"/>
    </location>
</feature>
<dbReference type="FunCoup" id="A0A146G6S8">
    <property type="interactions" value="16"/>
</dbReference>
<dbReference type="EMBL" id="BDCO01000002">
    <property type="protein sequence ID" value="GAT32478.1"/>
    <property type="molecule type" value="Genomic_DNA"/>
</dbReference>
<organism evidence="3 4">
    <name type="scientific">Terrimicrobium sacchariphilum</name>
    <dbReference type="NCBI Taxonomy" id="690879"/>
    <lineage>
        <taxon>Bacteria</taxon>
        <taxon>Pseudomonadati</taxon>
        <taxon>Verrucomicrobiota</taxon>
        <taxon>Terrimicrobiia</taxon>
        <taxon>Terrimicrobiales</taxon>
        <taxon>Terrimicrobiaceae</taxon>
        <taxon>Terrimicrobium</taxon>
    </lineage>
</organism>
<dbReference type="InterPro" id="IPR007560">
    <property type="entry name" value="Restrct_endonuc_IV_Mrr"/>
</dbReference>
<dbReference type="PANTHER" id="PTHR30015">
    <property type="entry name" value="MRR RESTRICTION SYSTEM PROTEIN"/>
    <property type="match status" value="1"/>
</dbReference>
<reference evidence="4" key="1">
    <citation type="journal article" date="2017" name="Genome Announc.">
        <title>Draft Genome Sequence of Terrimicrobium sacchariphilum NM-5T, a Facultative Anaerobic Soil Bacterium of the Class Spartobacteria.</title>
        <authorList>
            <person name="Qiu Y.L."/>
            <person name="Tourlousse D.M."/>
            <person name="Matsuura N."/>
            <person name="Ohashi A."/>
            <person name="Sekiguchi Y."/>
        </authorList>
    </citation>
    <scope>NUCLEOTIDE SEQUENCE [LARGE SCALE GENOMIC DNA]</scope>
    <source>
        <strain evidence="4">NM-5</strain>
    </source>
</reference>
<evidence type="ECO:0000313" key="4">
    <source>
        <dbReference type="Proteomes" id="UP000076023"/>
    </source>
</evidence>
<dbReference type="InterPro" id="IPR052906">
    <property type="entry name" value="Type_IV_Methyl-Rstrct_Enzyme"/>
</dbReference>
<dbReference type="AlphaFoldDB" id="A0A146G6S8"/>
<evidence type="ECO:0000259" key="2">
    <source>
        <dbReference type="Pfam" id="PF14338"/>
    </source>
</evidence>
<feature type="domain" description="Restriction endonuclease type IV Mrr" evidence="1">
    <location>
        <begin position="138"/>
        <end position="254"/>
    </location>
</feature>
<dbReference type="SUPFAM" id="SSF52980">
    <property type="entry name" value="Restriction endonuclease-like"/>
    <property type="match status" value="1"/>
</dbReference>
<dbReference type="Pfam" id="PF14338">
    <property type="entry name" value="Mrr_N"/>
    <property type="match status" value="1"/>
</dbReference>
<dbReference type="PANTHER" id="PTHR30015:SF7">
    <property type="entry name" value="TYPE IV METHYL-DIRECTED RESTRICTION ENZYME ECOKMRR"/>
    <property type="match status" value="1"/>
</dbReference>
<dbReference type="Proteomes" id="UP000076023">
    <property type="component" value="Unassembled WGS sequence"/>
</dbReference>
<evidence type="ECO:0000259" key="1">
    <source>
        <dbReference type="Pfam" id="PF04471"/>
    </source>
</evidence>
<dbReference type="InterPro" id="IPR011335">
    <property type="entry name" value="Restrct_endonuc-II-like"/>
</dbReference>
<evidence type="ECO:0000313" key="3">
    <source>
        <dbReference type="EMBL" id="GAT32478.1"/>
    </source>
</evidence>
<dbReference type="Gene3D" id="3.40.1350.10">
    <property type="match status" value="1"/>
</dbReference>
<dbReference type="GO" id="GO:0009307">
    <property type="term" value="P:DNA restriction-modification system"/>
    <property type="evidence" value="ECO:0007669"/>
    <property type="project" value="InterPro"/>
</dbReference>
<dbReference type="Pfam" id="PF04471">
    <property type="entry name" value="Mrr_cat"/>
    <property type="match status" value="1"/>
</dbReference>
<dbReference type="InterPro" id="IPR025745">
    <property type="entry name" value="Mrr-like_N_dom"/>
</dbReference>
<protein>
    <submittedName>
        <fullName evidence="3">Restriction system protein</fullName>
    </submittedName>
</protein>
<dbReference type="REBASE" id="210199">
    <property type="entry name" value="TsaNM5MrrP"/>
</dbReference>
<gene>
    <name evidence="3" type="ORF">TSACC_2877</name>
</gene>
<proteinExistence type="predicted"/>
<dbReference type="GO" id="GO:0015666">
    <property type="term" value="F:restriction endodeoxyribonuclease activity"/>
    <property type="evidence" value="ECO:0007669"/>
    <property type="project" value="TreeGrafter"/>
</dbReference>
<dbReference type="GO" id="GO:0003677">
    <property type="term" value="F:DNA binding"/>
    <property type="evidence" value="ECO:0007669"/>
    <property type="project" value="InterPro"/>
</dbReference>
<comment type="caution">
    <text evidence="3">The sequence shown here is derived from an EMBL/GenBank/DDBJ whole genome shotgun (WGS) entry which is preliminary data.</text>
</comment>
<dbReference type="InterPro" id="IPR011856">
    <property type="entry name" value="tRNA_endonuc-like_dom_sf"/>
</dbReference>
<dbReference type="RefSeq" id="WP_075078309.1">
    <property type="nucleotide sequence ID" value="NZ_BDCO01000002.1"/>
</dbReference>